<feature type="region of interest" description="Disordered" evidence="1">
    <location>
        <begin position="35"/>
        <end position="72"/>
    </location>
</feature>
<evidence type="ECO:0000313" key="3">
    <source>
        <dbReference type="Proteomes" id="UP000799302"/>
    </source>
</evidence>
<gene>
    <name evidence="2" type="ORF">BT63DRAFT_450023</name>
</gene>
<sequence>MIRTCRTCLAQLSVRPRLSPVACTPFNRHVLVAFKSTTPNRKPPPVQSKPKRATAPKDDAGNPDKVLPWTSENPETPEALTWARNPVNVNSNNPKVIQNVQRILSACIQSPNSKLRRETTFTIIQSILRVQGDQGQWNIPLAQSALRELGSLAEKNDLQAMAYKAFVLSSVPPTNATMGEADILWPEIILMVGNGTWKANKDAHALPGLESQLPSIGDIYYFHGLHQRNKDDEDGAKKAWLEATLQHQHAGAVSKLLECMEFTDEHFLEVHLLAGCNMNIQEVGKRLGDLCALDDETFSKLSASTRDYIETPGKCDPLAGLPDFHIVWPRHTWKSFYHPYPLKGPDVLKDESLRITKAEVLTTQDSISQSTLDWENRTHKEYEGERKTRYYKALDWYEITGHVDPGNVPVHMAGLKLAIRMGLPWEAICFAHELVECKNGRNEANKKYPLELLDFKNIAFSPELTALLEAIQKTGGPDFWKTEWPRLRTYRNHTIE</sequence>
<name>A0A6A6UUB6_9PEZI</name>
<organism evidence="2 3">
    <name type="scientific">Microthyrium microscopicum</name>
    <dbReference type="NCBI Taxonomy" id="703497"/>
    <lineage>
        <taxon>Eukaryota</taxon>
        <taxon>Fungi</taxon>
        <taxon>Dikarya</taxon>
        <taxon>Ascomycota</taxon>
        <taxon>Pezizomycotina</taxon>
        <taxon>Dothideomycetes</taxon>
        <taxon>Dothideomycetes incertae sedis</taxon>
        <taxon>Microthyriales</taxon>
        <taxon>Microthyriaceae</taxon>
        <taxon>Microthyrium</taxon>
    </lineage>
</organism>
<proteinExistence type="predicted"/>
<dbReference type="AlphaFoldDB" id="A0A6A6UUB6"/>
<keyword evidence="3" id="KW-1185">Reference proteome</keyword>
<dbReference type="Proteomes" id="UP000799302">
    <property type="component" value="Unassembled WGS sequence"/>
</dbReference>
<accession>A0A6A6UUB6</accession>
<protein>
    <submittedName>
        <fullName evidence="2">Uncharacterized protein</fullName>
    </submittedName>
</protein>
<evidence type="ECO:0000256" key="1">
    <source>
        <dbReference type="SAM" id="MobiDB-lite"/>
    </source>
</evidence>
<dbReference type="EMBL" id="MU004230">
    <property type="protein sequence ID" value="KAF2675037.1"/>
    <property type="molecule type" value="Genomic_DNA"/>
</dbReference>
<reference evidence="2" key="1">
    <citation type="journal article" date="2020" name="Stud. Mycol.">
        <title>101 Dothideomycetes genomes: a test case for predicting lifestyles and emergence of pathogens.</title>
        <authorList>
            <person name="Haridas S."/>
            <person name="Albert R."/>
            <person name="Binder M."/>
            <person name="Bloem J."/>
            <person name="Labutti K."/>
            <person name="Salamov A."/>
            <person name="Andreopoulos B."/>
            <person name="Baker S."/>
            <person name="Barry K."/>
            <person name="Bills G."/>
            <person name="Bluhm B."/>
            <person name="Cannon C."/>
            <person name="Castanera R."/>
            <person name="Culley D."/>
            <person name="Daum C."/>
            <person name="Ezra D."/>
            <person name="Gonzalez J."/>
            <person name="Henrissat B."/>
            <person name="Kuo A."/>
            <person name="Liang C."/>
            <person name="Lipzen A."/>
            <person name="Lutzoni F."/>
            <person name="Magnuson J."/>
            <person name="Mondo S."/>
            <person name="Nolan M."/>
            <person name="Ohm R."/>
            <person name="Pangilinan J."/>
            <person name="Park H.-J."/>
            <person name="Ramirez L."/>
            <person name="Alfaro M."/>
            <person name="Sun H."/>
            <person name="Tritt A."/>
            <person name="Yoshinaga Y."/>
            <person name="Zwiers L.-H."/>
            <person name="Turgeon B."/>
            <person name="Goodwin S."/>
            <person name="Spatafora J."/>
            <person name="Crous P."/>
            <person name="Grigoriev I."/>
        </authorList>
    </citation>
    <scope>NUCLEOTIDE SEQUENCE</scope>
    <source>
        <strain evidence="2">CBS 115976</strain>
    </source>
</reference>
<evidence type="ECO:0000313" key="2">
    <source>
        <dbReference type="EMBL" id="KAF2675037.1"/>
    </source>
</evidence>